<dbReference type="AlphaFoldDB" id="A0A495PTX1"/>
<protein>
    <submittedName>
        <fullName evidence="2">Uncharacterized protein</fullName>
    </submittedName>
</protein>
<name>A0A495PTX1_9FLAO</name>
<dbReference type="RefSeq" id="WP_121344973.1">
    <property type="nucleotide sequence ID" value="NZ_RBLG01000002.1"/>
</dbReference>
<keyword evidence="1" id="KW-0812">Transmembrane</keyword>
<organism evidence="2 3">
    <name type="scientific">Gillisia mitskevichiae</name>
    <dbReference type="NCBI Taxonomy" id="270921"/>
    <lineage>
        <taxon>Bacteria</taxon>
        <taxon>Pseudomonadati</taxon>
        <taxon>Bacteroidota</taxon>
        <taxon>Flavobacteriia</taxon>
        <taxon>Flavobacteriales</taxon>
        <taxon>Flavobacteriaceae</taxon>
        <taxon>Gillisia</taxon>
    </lineage>
</organism>
<dbReference type="Proteomes" id="UP000276282">
    <property type="component" value="Unassembled WGS sequence"/>
</dbReference>
<keyword evidence="1" id="KW-1133">Transmembrane helix</keyword>
<gene>
    <name evidence="2" type="ORF">BC962_1172</name>
</gene>
<proteinExistence type="predicted"/>
<accession>A0A495PTX1</accession>
<dbReference type="OrthoDB" id="1466422at2"/>
<keyword evidence="3" id="KW-1185">Reference proteome</keyword>
<dbReference type="EMBL" id="RBLG01000002">
    <property type="protein sequence ID" value="RKS52928.1"/>
    <property type="molecule type" value="Genomic_DNA"/>
</dbReference>
<evidence type="ECO:0000313" key="2">
    <source>
        <dbReference type="EMBL" id="RKS52928.1"/>
    </source>
</evidence>
<reference evidence="2 3" key="1">
    <citation type="submission" date="2018-10" db="EMBL/GenBank/DDBJ databases">
        <title>Genomic Encyclopedia of Archaeal and Bacterial Type Strains, Phase II (KMG-II): from individual species to whole genera.</title>
        <authorList>
            <person name="Goeker M."/>
        </authorList>
    </citation>
    <scope>NUCLEOTIDE SEQUENCE [LARGE SCALE GENOMIC DNA]</scope>
    <source>
        <strain evidence="2 3">DSM 19839</strain>
    </source>
</reference>
<sequence>MKLVIQLVLWIVIIFLGYMVFNAVYEPIQFNKVKEKRYAKVVDRLKDIRAAQLAHQEITGSFEKDFDKLIRFIDTAEFTLTQRRDSTVMDEEYRKAFGVDKYKDIVVVDTLGTASVKDSLFKNSSRYKEMMKVPVEGVDANFTMDAGTILKNDNKIPVFEAKVAKKVILHDLDKDLLMAENQVISVEGVNGKFISLGSMTEIKTEGNWPTAYDNN</sequence>
<feature type="transmembrane region" description="Helical" evidence="1">
    <location>
        <begin position="7"/>
        <end position="25"/>
    </location>
</feature>
<evidence type="ECO:0000313" key="3">
    <source>
        <dbReference type="Proteomes" id="UP000276282"/>
    </source>
</evidence>
<evidence type="ECO:0000256" key="1">
    <source>
        <dbReference type="SAM" id="Phobius"/>
    </source>
</evidence>
<comment type="caution">
    <text evidence="2">The sequence shown here is derived from an EMBL/GenBank/DDBJ whole genome shotgun (WGS) entry which is preliminary data.</text>
</comment>
<keyword evidence="1" id="KW-0472">Membrane</keyword>